<dbReference type="eggNOG" id="arCOG01191">
    <property type="taxonomic scope" value="Archaea"/>
</dbReference>
<dbReference type="SUPFAM" id="SSF81593">
    <property type="entry name" value="Nucleotidyltransferase substrate binding subunit/domain"/>
    <property type="match status" value="1"/>
</dbReference>
<feature type="domain" description="HEPN" evidence="1">
    <location>
        <begin position="10"/>
        <end position="132"/>
    </location>
</feature>
<dbReference type="OrthoDB" id="101044at2157"/>
<dbReference type="InterPro" id="IPR007842">
    <property type="entry name" value="HEPN_dom"/>
</dbReference>
<dbReference type="GeneID" id="4906717"/>
<dbReference type="PROSITE" id="PS50910">
    <property type="entry name" value="HEPN"/>
    <property type="match status" value="1"/>
</dbReference>
<dbReference type="Pfam" id="PF05168">
    <property type="entry name" value="HEPN"/>
    <property type="match status" value="1"/>
</dbReference>
<dbReference type="EMBL" id="CP000575">
    <property type="protein sequence ID" value="ABN69784.1"/>
    <property type="molecule type" value="Genomic_DNA"/>
</dbReference>
<keyword evidence="3" id="KW-1185">Reference proteome</keyword>
<reference evidence="3" key="1">
    <citation type="journal article" date="2009" name="BMC Genomics">
        <title>The complete genome sequence of Staphylothermus marinus reveals differences in sulfur metabolism among heterotrophic Crenarchaeota.</title>
        <authorList>
            <person name="Anderson I.J."/>
            <person name="Dharmarajan L."/>
            <person name="Rodriguez J."/>
            <person name="Hooper S."/>
            <person name="Porat I."/>
            <person name="Ulrich L.E."/>
            <person name="Elkins J.G."/>
            <person name="Mavromatis K."/>
            <person name="Sun H."/>
            <person name="Land M."/>
            <person name="Lapidus A."/>
            <person name="Lucas S."/>
            <person name="Barry K."/>
            <person name="Huber H."/>
            <person name="Zhulin I.B."/>
            <person name="Whitman W.B."/>
            <person name="Mukhopadhyay B."/>
            <person name="Woese C."/>
            <person name="Bristow J."/>
            <person name="Kyrpides N."/>
        </authorList>
    </citation>
    <scope>NUCLEOTIDE SEQUENCE [LARGE SCALE GENOMIC DNA]</scope>
    <source>
        <strain evidence="3">ATCC 43588 / DSM 3639 / JCM 9404 / F1</strain>
    </source>
</reference>
<evidence type="ECO:0000313" key="3">
    <source>
        <dbReference type="Proteomes" id="UP000000254"/>
    </source>
</evidence>
<dbReference type="HOGENOM" id="CLU_123170_1_1_2"/>
<reference evidence="2 3" key="2">
    <citation type="journal article" date="2009" name="Stand. Genomic Sci.">
        <title>Complete genome sequence of Staphylothermus marinus Stetter and Fiala 1986 type strain F1.</title>
        <authorList>
            <person name="Anderson I.J."/>
            <person name="Sun H."/>
            <person name="Lapidus A."/>
            <person name="Copeland A."/>
            <person name="Glavina Del Rio T."/>
            <person name="Tice H."/>
            <person name="Dalin E."/>
            <person name="Lucas S."/>
            <person name="Barry K."/>
            <person name="Land M."/>
            <person name="Richardson P."/>
            <person name="Huber H."/>
            <person name="Kyrpides N.C."/>
        </authorList>
    </citation>
    <scope>NUCLEOTIDE SEQUENCE [LARGE SCALE GENOMIC DNA]</scope>
    <source>
        <strain evidence="3">ATCC 43588 / DSM 3639 / JCM 9404 / F1</strain>
    </source>
</reference>
<protein>
    <submittedName>
        <fullName evidence="2">HEPN domain protein</fullName>
    </submittedName>
</protein>
<name>A3DMC4_STAMF</name>
<organism evidence="2 3">
    <name type="scientific">Staphylothermus marinus (strain ATCC 43588 / DSM 3639 / JCM 9404 / F1)</name>
    <dbReference type="NCBI Taxonomy" id="399550"/>
    <lineage>
        <taxon>Archaea</taxon>
        <taxon>Thermoproteota</taxon>
        <taxon>Thermoprotei</taxon>
        <taxon>Desulfurococcales</taxon>
        <taxon>Desulfurococcaceae</taxon>
        <taxon>Staphylothermus</taxon>
    </lineage>
</organism>
<dbReference type="RefSeq" id="WP_011838975.1">
    <property type="nucleotide sequence ID" value="NC_009033.1"/>
</dbReference>
<gene>
    <name evidence="2" type="ordered locus">Smar_0680</name>
</gene>
<dbReference type="Proteomes" id="UP000000254">
    <property type="component" value="Chromosome"/>
</dbReference>
<sequence>MSMEYVDLLRSRAKRYLESALNNLLSNRFDVAIVEAEIASQLALKALIAKIGFEPPRTHMVRQLFSFIIDNRLLPENMLNIIRNYVKKNREKLIILERARIVGQYGASDVDRDEAEIAVNTAREVLGVVEKLWEMVV</sequence>
<dbReference type="SMART" id="SM00748">
    <property type="entry name" value="HEPN"/>
    <property type="match status" value="1"/>
</dbReference>
<evidence type="ECO:0000313" key="2">
    <source>
        <dbReference type="EMBL" id="ABN69784.1"/>
    </source>
</evidence>
<dbReference type="AlphaFoldDB" id="A3DMC4"/>
<dbReference type="Gene3D" id="1.20.120.330">
    <property type="entry name" value="Nucleotidyltransferases domain 2"/>
    <property type="match status" value="1"/>
</dbReference>
<proteinExistence type="predicted"/>
<accession>A3DMC4</accession>
<dbReference type="KEGG" id="smr:Smar_0680"/>
<evidence type="ECO:0000259" key="1">
    <source>
        <dbReference type="PROSITE" id="PS50910"/>
    </source>
</evidence>